<keyword evidence="1" id="KW-0812">Transmembrane</keyword>
<sequence>MSFLSTLLTGGSIVGKVCETLATSFVRTDNATGVTVALSSLDLGGVTFFQSNLGSNDGSMVTYVGNSNTEGMQSVAFPNIGDEGASVSLLLAPFDKRPIDNFLTENVPPETNIVVGPATDVNVSMKDGPSDAAIRVSGVGCKIGTYFQAGAFSVNVTHKALTIVTVGAVAAVGILGLGMLIMRRSGQEVVDAQQRPAAVIPPQSGAANDGSVTYEIDIDLDEYALKEGDLLDEIVLTLHVENMQAFCAASDNMKMTPVELRLLQELGNELKNKK</sequence>
<proteinExistence type="predicted"/>
<evidence type="ECO:0000313" key="7">
    <source>
        <dbReference type="Proteomes" id="UP000471216"/>
    </source>
</evidence>
<dbReference type="Proteomes" id="UP000471216">
    <property type="component" value="Unassembled WGS sequence"/>
</dbReference>
<gene>
    <name evidence="2" type="ORF">ERS852560_03850</name>
    <name evidence="4" type="ORF">GKD54_19000</name>
    <name evidence="3" type="ORF">GKD58_19240</name>
</gene>
<accession>A0A174X0M7</accession>
<evidence type="ECO:0000313" key="2">
    <source>
        <dbReference type="EMBL" id="CUQ53144.1"/>
    </source>
</evidence>
<dbReference type="Proteomes" id="UP000095332">
    <property type="component" value="Unassembled WGS sequence"/>
</dbReference>
<keyword evidence="1" id="KW-1133">Transmembrane helix</keyword>
<protein>
    <submittedName>
        <fullName evidence="2">Uncharacterized protein</fullName>
    </submittedName>
</protein>
<evidence type="ECO:0000313" key="6">
    <source>
        <dbReference type="Proteomes" id="UP000450599"/>
    </source>
</evidence>
<evidence type="ECO:0000313" key="4">
    <source>
        <dbReference type="EMBL" id="MRZ08252.1"/>
    </source>
</evidence>
<dbReference type="AlphaFoldDB" id="A0A174X0M7"/>
<dbReference type="EMBL" id="WKMX01000021">
    <property type="protein sequence ID" value="MRZ08252.1"/>
    <property type="molecule type" value="Genomic_DNA"/>
</dbReference>
<evidence type="ECO:0000313" key="5">
    <source>
        <dbReference type="Proteomes" id="UP000095332"/>
    </source>
</evidence>
<evidence type="ECO:0000256" key="1">
    <source>
        <dbReference type="SAM" id="Phobius"/>
    </source>
</evidence>
<dbReference type="RefSeq" id="WP_057329395.1">
    <property type="nucleotide sequence ID" value="NZ_CZBM01000020.1"/>
</dbReference>
<organism evidence="2 5">
    <name type="scientific">Parabacteroides distasonis</name>
    <dbReference type="NCBI Taxonomy" id="823"/>
    <lineage>
        <taxon>Bacteria</taxon>
        <taxon>Pseudomonadati</taxon>
        <taxon>Bacteroidota</taxon>
        <taxon>Bacteroidia</taxon>
        <taxon>Bacteroidales</taxon>
        <taxon>Tannerellaceae</taxon>
        <taxon>Parabacteroides</taxon>
    </lineage>
</organism>
<dbReference type="Proteomes" id="UP000450599">
    <property type="component" value="Unassembled WGS sequence"/>
</dbReference>
<name>A0A174X0M7_PARDI</name>
<reference evidence="6 7" key="2">
    <citation type="journal article" date="2019" name="Nat. Med.">
        <title>A library of human gut bacterial isolates paired with longitudinal multiomics data enables mechanistic microbiome research.</title>
        <authorList>
            <person name="Poyet M."/>
            <person name="Groussin M."/>
            <person name="Gibbons S.M."/>
            <person name="Avila-Pacheco J."/>
            <person name="Jiang X."/>
            <person name="Kearney S.M."/>
            <person name="Perrotta A.R."/>
            <person name="Berdy B."/>
            <person name="Zhao S."/>
            <person name="Lieberman T.D."/>
            <person name="Swanson P.K."/>
            <person name="Smith M."/>
            <person name="Roesemann S."/>
            <person name="Alexander J.E."/>
            <person name="Rich S.A."/>
            <person name="Livny J."/>
            <person name="Vlamakis H."/>
            <person name="Clish C."/>
            <person name="Bullock K."/>
            <person name="Deik A."/>
            <person name="Scott J."/>
            <person name="Pierce K.A."/>
            <person name="Xavier R.J."/>
            <person name="Alm E.J."/>
        </authorList>
    </citation>
    <scope>NUCLEOTIDE SEQUENCE [LARGE SCALE GENOMIC DNA]</scope>
    <source>
        <strain evidence="4 7">BIOML-A10</strain>
        <strain evidence="3 6">BIOML-A11</strain>
    </source>
</reference>
<feature type="transmembrane region" description="Helical" evidence="1">
    <location>
        <begin position="160"/>
        <end position="181"/>
    </location>
</feature>
<dbReference type="EMBL" id="WKMW01000023">
    <property type="protein sequence ID" value="MRY86354.1"/>
    <property type="molecule type" value="Genomic_DNA"/>
</dbReference>
<reference evidence="2 5" key="1">
    <citation type="submission" date="2015-09" db="EMBL/GenBank/DDBJ databases">
        <authorList>
            <consortium name="Pathogen Informatics"/>
        </authorList>
    </citation>
    <scope>NUCLEOTIDE SEQUENCE [LARGE SCALE GENOMIC DNA]</scope>
    <source>
        <strain evidence="2 5">2789STDY5834948</strain>
    </source>
</reference>
<dbReference type="EMBL" id="CZBM01000020">
    <property type="protein sequence ID" value="CUQ53144.1"/>
    <property type="molecule type" value="Genomic_DNA"/>
</dbReference>
<keyword evidence="1" id="KW-0472">Membrane</keyword>
<evidence type="ECO:0000313" key="3">
    <source>
        <dbReference type="EMBL" id="MRY86354.1"/>
    </source>
</evidence>